<dbReference type="RefSeq" id="WP_025065967.1">
    <property type="nucleotide sequence ID" value="NZ_CP013195.1"/>
</dbReference>
<evidence type="ECO:0000259" key="17">
    <source>
        <dbReference type="PROSITE" id="PS50893"/>
    </source>
</evidence>
<dbReference type="InterPro" id="IPR027417">
    <property type="entry name" value="P-loop_NTPase"/>
</dbReference>
<keyword evidence="12" id="KW-0238">DNA-binding</keyword>
<keyword evidence="4" id="KW-0677">Repeat</keyword>
<dbReference type="GO" id="GO:0005737">
    <property type="term" value="C:cytoplasm"/>
    <property type="evidence" value="ECO:0007669"/>
    <property type="project" value="UniProtKB-SubCell"/>
</dbReference>
<evidence type="ECO:0000313" key="19">
    <source>
        <dbReference type="Proteomes" id="UP000056252"/>
    </source>
</evidence>
<sequence>MEKYIEIKGARVNNLKDVSLNIPRNKFIAIAGVSGSGKSSLAFDTLYAEGQRRYVESLSAYARQFLGRMSKPECDFIKGLPPAIAIEQKVNARNPRSTVGTSTEIYEYLRLLFARIGRTFSPVSGQEVKKHSPEDILACMRQYSRGTKFAILAPLRVAADRTVEYQLEMEMQQGYSRLWTGNDFIRIDEFLETHQGDVQADHLWLLIDRMAVDDAKDSVSRLIDSAETALYEGDGECRLVFLPSNITYDFSTRFEADGMHFEEPNDNMFSFNSPLGACPECEGFGSIIGIDEKLVIPNSTLSVYDGCVQCWHGERMGVWKDEFCKRATKDGFPIFEPYHKLTQKQKDMLWHGLPSEKGLDVHEQVCIDAFFQIVKENQYKIQYRVLLSRYRGKTICPKCHGTRLKEEARWVKINGMSITDLVEMPIVNLKAWFANLQLESHDAEVGRRLLVEINNRLQFLVDVGLGYLTLNRPSNTLSGGESQRINLTTSLGSSLVGSLYILDEPSIGLHSRDTFRLIHVLKELQSLGNTVIVVEHDEDILRAADYLIDVGPDAGRLGGEIVFEGDSSRLQTDADTLLSRYPRSHTLRYLTGRESIPVPTSRRSWNHTIELIGARMNNLRGINVRFPLNVLHVITGVSGSGKSSLVKGILYPALKRHLDEVADVPGEYLSLDGDWQQIKHVEFVDQNPIGKSTRSNPATYVKAYDAIRQLFAEQPLAKQLGFTPQYFSFNVEGGRCEECKGAGVITVEMQFMADLVLECDACHGQRFKHDVLDVRFEGKNINDVLNMTVSEAIEFFGTHQQKSIVARLRPLEDVGLGYIKLGQNSSTLSGGENQRVKLAYFIGQEQSVPTLFIFDEPTTGLHFHDIKRLLNAFDALIERGHSIIVIEHNMDVIKCADFITDLGPDGGDKGGDLVCAGTPEAVAQCATSLTGQYLKKVLH</sequence>
<feature type="domain" description="ABC transporter" evidence="17">
    <location>
        <begin position="596"/>
        <end position="929"/>
    </location>
</feature>
<evidence type="ECO:0000256" key="14">
    <source>
        <dbReference type="ARBA" id="ARBA00038000"/>
    </source>
</evidence>
<dbReference type="GO" id="GO:0008270">
    <property type="term" value="F:zinc ion binding"/>
    <property type="evidence" value="ECO:0007669"/>
    <property type="project" value="UniProtKB-KW"/>
</dbReference>
<gene>
    <name evidence="18" type="ORF">AS203_09045</name>
</gene>
<evidence type="ECO:0000256" key="13">
    <source>
        <dbReference type="ARBA" id="ARBA00023204"/>
    </source>
</evidence>
<dbReference type="GO" id="GO:0005524">
    <property type="term" value="F:ATP binding"/>
    <property type="evidence" value="ECO:0007669"/>
    <property type="project" value="UniProtKB-KW"/>
</dbReference>
<dbReference type="InterPro" id="IPR004602">
    <property type="entry name" value="UvrA"/>
</dbReference>
<evidence type="ECO:0000256" key="15">
    <source>
        <dbReference type="ARBA" id="ARBA00039316"/>
    </source>
</evidence>
<dbReference type="Gene3D" id="1.10.8.280">
    <property type="entry name" value="ABC transporter ATPase domain-like"/>
    <property type="match status" value="1"/>
</dbReference>
<keyword evidence="11" id="KW-0267">Excision nuclease</keyword>
<evidence type="ECO:0000256" key="6">
    <source>
        <dbReference type="ARBA" id="ARBA00022763"/>
    </source>
</evidence>
<evidence type="ECO:0000256" key="2">
    <source>
        <dbReference type="ARBA" id="ARBA00022490"/>
    </source>
</evidence>
<dbReference type="EMBL" id="CP013195">
    <property type="protein sequence ID" value="ALO49214.1"/>
    <property type="molecule type" value="Genomic_DNA"/>
</dbReference>
<proteinExistence type="inferred from homology"/>
<keyword evidence="13" id="KW-0234">DNA repair</keyword>
<dbReference type="STRING" id="76123.AS203_09045"/>
<evidence type="ECO:0000256" key="11">
    <source>
        <dbReference type="ARBA" id="ARBA00022881"/>
    </source>
</evidence>
<evidence type="ECO:0000256" key="3">
    <source>
        <dbReference type="ARBA" id="ARBA00022723"/>
    </source>
</evidence>
<keyword evidence="9" id="KW-0862">Zinc</keyword>
<dbReference type="OrthoDB" id="9809851at2"/>
<evidence type="ECO:0000256" key="1">
    <source>
        <dbReference type="ARBA" id="ARBA00004496"/>
    </source>
</evidence>
<evidence type="ECO:0000256" key="5">
    <source>
        <dbReference type="ARBA" id="ARBA00022741"/>
    </source>
</evidence>
<dbReference type="GO" id="GO:0016887">
    <property type="term" value="F:ATP hydrolysis activity"/>
    <property type="evidence" value="ECO:0007669"/>
    <property type="project" value="InterPro"/>
</dbReference>
<dbReference type="InterPro" id="IPR013815">
    <property type="entry name" value="ATP_grasp_subdomain_1"/>
</dbReference>
<name>A0A0S2KM75_9BACT</name>
<dbReference type="PROSITE" id="PS50893">
    <property type="entry name" value="ABC_TRANSPORTER_2"/>
    <property type="match status" value="1"/>
</dbReference>
<evidence type="ECO:0000256" key="8">
    <source>
        <dbReference type="ARBA" id="ARBA00022771"/>
    </source>
</evidence>
<protein>
    <recommendedName>
        <fullName evidence="15">UvrABC system protein A</fullName>
    </recommendedName>
    <alternativeName>
        <fullName evidence="16">Excinuclease ABC subunit A</fullName>
    </alternativeName>
</protein>
<evidence type="ECO:0000256" key="12">
    <source>
        <dbReference type="ARBA" id="ARBA00023125"/>
    </source>
</evidence>
<evidence type="ECO:0000256" key="7">
    <source>
        <dbReference type="ARBA" id="ARBA00022769"/>
    </source>
</evidence>
<keyword evidence="19" id="KW-1185">Reference proteome</keyword>
<keyword evidence="2" id="KW-0963">Cytoplasm</keyword>
<evidence type="ECO:0000256" key="16">
    <source>
        <dbReference type="ARBA" id="ARBA00042156"/>
    </source>
</evidence>
<dbReference type="GO" id="GO:0006289">
    <property type="term" value="P:nucleotide-excision repair"/>
    <property type="evidence" value="ECO:0007669"/>
    <property type="project" value="InterPro"/>
</dbReference>
<dbReference type="PANTHER" id="PTHR43152:SF3">
    <property type="entry name" value="UVRABC SYSTEM PROTEIN A"/>
    <property type="match status" value="1"/>
</dbReference>
<dbReference type="Gene3D" id="3.40.50.300">
    <property type="entry name" value="P-loop containing nucleotide triphosphate hydrolases"/>
    <property type="match status" value="2"/>
</dbReference>
<accession>A0A0S2KM75</accession>
<keyword evidence="8" id="KW-0863">Zinc-finger</keyword>
<dbReference type="Proteomes" id="UP000056252">
    <property type="component" value="Chromosome"/>
</dbReference>
<keyword evidence="7" id="KW-0228">DNA excision</keyword>
<dbReference type="InterPro" id="IPR041552">
    <property type="entry name" value="UvrA_DNA-bd"/>
</dbReference>
<reference evidence="19" key="1">
    <citation type="submission" date="2015-11" db="EMBL/GenBank/DDBJ databases">
        <authorList>
            <person name="Holder M.E."/>
            <person name="Ajami N.J."/>
            <person name="Petrosino J.F."/>
        </authorList>
    </citation>
    <scope>NUCLEOTIDE SEQUENCE [LARGE SCALE GENOMIC DNA]</scope>
    <source>
        <strain evidence="19">F0113</strain>
    </source>
</reference>
<evidence type="ECO:0000256" key="9">
    <source>
        <dbReference type="ARBA" id="ARBA00022833"/>
    </source>
</evidence>
<dbReference type="KEGG" id="peo:AS203_09045"/>
<organism evidence="18 19">
    <name type="scientific">Hoylesella enoeca</name>
    <dbReference type="NCBI Taxonomy" id="76123"/>
    <lineage>
        <taxon>Bacteria</taxon>
        <taxon>Pseudomonadati</taxon>
        <taxon>Bacteroidota</taxon>
        <taxon>Bacteroidia</taxon>
        <taxon>Bacteroidales</taxon>
        <taxon>Prevotellaceae</taxon>
        <taxon>Hoylesella</taxon>
    </lineage>
</organism>
<dbReference type="Pfam" id="PF17755">
    <property type="entry name" value="UvrA_DNA-bind"/>
    <property type="match status" value="1"/>
</dbReference>
<dbReference type="Pfam" id="PF17760">
    <property type="entry name" value="UvrA_inter"/>
    <property type="match status" value="1"/>
</dbReference>
<dbReference type="GO" id="GO:0009380">
    <property type="term" value="C:excinuclease repair complex"/>
    <property type="evidence" value="ECO:0007669"/>
    <property type="project" value="InterPro"/>
</dbReference>
<dbReference type="InterPro" id="IPR041102">
    <property type="entry name" value="UvrA_inter"/>
</dbReference>
<keyword evidence="5" id="KW-0547">Nucleotide-binding</keyword>
<evidence type="ECO:0000256" key="4">
    <source>
        <dbReference type="ARBA" id="ARBA00022737"/>
    </source>
</evidence>
<dbReference type="SUPFAM" id="SSF52540">
    <property type="entry name" value="P-loop containing nucleoside triphosphate hydrolases"/>
    <property type="match status" value="2"/>
</dbReference>
<keyword evidence="10" id="KW-0067">ATP-binding</keyword>
<dbReference type="NCBIfam" id="TIGR00630">
    <property type="entry name" value="uvra"/>
    <property type="match status" value="1"/>
</dbReference>
<dbReference type="GO" id="GO:0003677">
    <property type="term" value="F:DNA binding"/>
    <property type="evidence" value="ECO:0007669"/>
    <property type="project" value="UniProtKB-KW"/>
</dbReference>
<keyword evidence="3" id="KW-0479">Metal-binding</keyword>
<dbReference type="InterPro" id="IPR003439">
    <property type="entry name" value="ABC_transporter-like_ATP-bd"/>
</dbReference>
<comment type="similarity">
    <text evidence="14">Belongs to the ABC transporter superfamily. UvrA family.</text>
</comment>
<dbReference type="Gene3D" id="1.20.1580.10">
    <property type="entry name" value="ABC transporter ATPase like domain"/>
    <property type="match status" value="2"/>
</dbReference>
<dbReference type="AlphaFoldDB" id="A0A0S2KM75"/>
<dbReference type="eggNOG" id="COG0178">
    <property type="taxonomic scope" value="Bacteria"/>
</dbReference>
<evidence type="ECO:0000313" key="18">
    <source>
        <dbReference type="EMBL" id="ALO49214.1"/>
    </source>
</evidence>
<dbReference type="Gene3D" id="3.30.1490.20">
    <property type="entry name" value="ATP-grasp fold, A domain"/>
    <property type="match status" value="1"/>
</dbReference>
<dbReference type="GO" id="GO:0004518">
    <property type="term" value="F:nuclease activity"/>
    <property type="evidence" value="ECO:0007669"/>
    <property type="project" value="UniProtKB-KW"/>
</dbReference>
<comment type="subcellular location">
    <subcellularLocation>
        <location evidence="1">Cytoplasm</location>
    </subcellularLocation>
</comment>
<keyword evidence="6" id="KW-0227">DNA damage</keyword>
<evidence type="ECO:0000256" key="10">
    <source>
        <dbReference type="ARBA" id="ARBA00022840"/>
    </source>
</evidence>
<dbReference type="PANTHER" id="PTHR43152">
    <property type="entry name" value="UVRABC SYSTEM PROTEIN A"/>
    <property type="match status" value="1"/>
</dbReference>